<feature type="region of interest" description="Disordered" evidence="1">
    <location>
        <begin position="1"/>
        <end position="24"/>
    </location>
</feature>
<comment type="caution">
    <text evidence="2">The sequence shown here is derived from an EMBL/GenBank/DDBJ whole genome shotgun (WGS) entry which is preliminary data.</text>
</comment>
<evidence type="ECO:0000313" key="3">
    <source>
        <dbReference type="Proteomes" id="UP001054821"/>
    </source>
</evidence>
<dbReference type="EMBL" id="JAJFAZ020000008">
    <property type="protein sequence ID" value="KAI5312472.1"/>
    <property type="molecule type" value="Genomic_DNA"/>
</dbReference>
<dbReference type="Proteomes" id="UP001054821">
    <property type="component" value="Chromosome 8"/>
</dbReference>
<gene>
    <name evidence="2" type="ORF">L3X38_041645</name>
</gene>
<accession>A0AAD4YJH5</accession>
<keyword evidence="3" id="KW-1185">Reference proteome</keyword>
<name>A0AAD4YJH5_PRUDU</name>
<reference evidence="2 3" key="1">
    <citation type="journal article" date="2022" name="G3 (Bethesda)">
        <title>Whole-genome sequence and methylome profiling of the almond [Prunus dulcis (Mill.) D.A. Webb] cultivar 'Nonpareil'.</title>
        <authorList>
            <person name="D'Amico-Willman K.M."/>
            <person name="Ouma W.Z."/>
            <person name="Meulia T."/>
            <person name="Sideli G.M."/>
            <person name="Gradziel T.M."/>
            <person name="Fresnedo-Ramirez J."/>
        </authorList>
    </citation>
    <scope>NUCLEOTIDE SEQUENCE [LARGE SCALE GENOMIC DNA]</scope>
    <source>
        <strain evidence="2">Clone GOH B32 T37-40</strain>
    </source>
</reference>
<proteinExistence type="predicted"/>
<evidence type="ECO:0000256" key="1">
    <source>
        <dbReference type="SAM" id="MobiDB-lite"/>
    </source>
</evidence>
<feature type="compositionally biased region" description="Low complexity" evidence="1">
    <location>
        <begin position="1"/>
        <end position="18"/>
    </location>
</feature>
<organism evidence="2 3">
    <name type="scientific">Prunus dulcis</name>
    <name type="common">Almond</name>
    <name type="synonym">Amygdalus dulcis</name>
    <dbReference type="NCBI Taxonomy" id="3755"/>
    <lineage>
        <taxon>Eukaryota</taxon>
        <taxon>Viridiplantae</taxon>
        <taxon>Streptophyta</taxon>
        <taxon>Embryophyta</taxon>
        <taxon>Tracheophyta</taxon>
        <taxon>Spermatophyta</taxon>
        <taxon>Magnoliopsida</taxon>
        <taxon>eudicotyledons</taxon>
        <taxon>Gunneridae</taxon>
        <taxon>Pentapetalae</taxon>
        <taxon>rosids</taxon>
        <taxon>fabids</taxon>
        <taxon>Rosales</taxon>
        <taxon>Rosaceae</taxon>
        <taxon>Amygdaloideae</taxon>
        <taxon>Amygdaleae</taxon>
        <taxon>Prunus</taxon>
    </lineage>
</organism>
<protein>
    <submittedName>
        <fullName evidence="2">Uncharacterized protein</fullName>
    </submittedName>
</protein>
<feature type="compositionally biased region" description="Polar residues" evidence="1">
    <location>
        <begin position="89"/>
        <end position="101"/>
    </location>
</feature>
<feature type="region of interest" description="Disordered" evidence="1">
    <location>
        <begin position="64"/>
        <end position="115"/>
    </location>
</feature>
<sequence length="115" mass="12175">MKAAQSALLLLPSPAPASKAHRRLPKLQRAAHRRLPKLQRAAHVACPCPAPASKAHRLSLHSPAFPPCLPPLRAHGAPGQLPPTHASPPHTQGLTPSSHTLGPSAHLQRMQARSC</sequence>
<evidence type="ECO:0000313" key="2">
    <source>
        <dbReference type="EMBL" id="KAI5312472.1"/>
    </source>
</evidence>
<dbReference type="AlphaFoldDB" id="A0AAD4YJH5"/>